<protein>
    <submittedName>
        <fullName evidence="6">HTH-type transcriptional activator CmpR</fullName>
    </submittedName>
</protein>
<keyword evidence="2" id="KW-0805">Transcription regulation</keyword>
<gene>
    <name evidence="6" type="primary">cmpR</name>
    <name evidence="6" type="ORF">ROH8110_02890</name>
</gene>
<dbReference type="SUPFAM" id="SSF53850">
    <property type="entry name" value="Periplasmic binding protein-like II"/>
    <property type="match status" value="1"/>
</dbReference>
<comment type="similarity">
    <text evidence="1">Belongs to the LysR transcriptional regulatory family.</text>
</comment>
<evidence type="ECO:0000313" key="7">
    <source>
        <dbReference type="Proteomes" id="UP000193207"/>
    </source>
</evidence>
<dbReference type="GO" id="GO:0003700">
    <property type="term" value="F:DNA-binding transcription factor activity"/>
    <property type="evidence" value="ECO:0007669"/>
    <property type="project" value="InterPro"/>
</dbReference>
<dbReference type="PANTHER" id="PTHR30427:SF1">
    <property type="entry name" value="TRANSCRIPTIONAL ACTIVATOR PROTEIN LYSR"/>
    <property type="match status" value="1"/>
</dbReference>
<dbReference type="GO" id="GO:0043565">
    <property type="term" value="F:sequence-specific DNA binding"/>
    <property type="evidence" value="ECO:0007669"/>
    <property type="project" value="TreeGrafter"/>
</dbReference>
<proteinExistence type="inferred from homology"/>
<dbReference type="PROSITE" id="PS50931">
    <property type="entry name" value="HTH_LYSR"/>
    <property type="match status" value="1"/>
</dbReference>
<evidence type="ECO:0000313" key="6">
    <source>
        <dbReference type="EMBL" id="SLN52206.1"/>
    </source>
</evidence>
<feature type="domain" description="HTH lysR-type" evidence="5">
    <location>
        <begin position="6"/>
        <end position="63"/>
    </location>
</feature>
<keyword evidence="4" id="KW-0804">Transcription</keyword>
<organism evidence="6 7">
    <name type="scientific">Roseovarius halotolerans</name>
    <dbReference type="NCBI Taxonomy" id="505353"/>
    <lineage>
        <taxon>Bacteria</taxon>
        <taxon>Pseudomonadati</taxon>
        <taxon>Pseudomonadota</taxon>
        <taxon>Alphaproteobacteria</taxon>
        <taxon>Rhodobacterales</taxon>
        <taxon>Roseobacteraceae</taxon>
        <taxon>Roseovarius</taxon>
    </lineage>
</organism>
<keyword evidence="7" id="KW-1185">Reference proteome</keyword>
<dbReference type="Pfam" id="PF00126">
    <property type="entry name" value="HTH_1"/>
    <property type="match status" value="1"/>
</dbReference>
<dbReference type="GO" id="GO:0010628">
    <property type="term" value="P:positive regulation of gene expression"/>
    <property type="evidence" value="ECO:0007669"/>
    <property type="project" value="TreeGrafter"/>
</dbReference>
<dbReference type="InterPro" id="IPR000847">
    <property type="entry name" value="LysR_HTH_N"/>
</dbReference>
<dbReference type="SUPFAM" id="SSF46785">
    <property type="entry name" value="Winged helix' DNA-binding domain"/>
    <property type="match status" value="1"/>
</dbReference>
<dbReference type="AlphaFoldDB" id="A0A1X6ZIT5"/>
<dbReference type="InterPro" id="IPR036388">
    <property type="entry name" value="WH-like_DNA-bd_sf"/>
</dbReference>
<evidence type="ECO:0000256" key="3">
    <source>
        <dbReference type="ARBA" id="ARBA00023125"/>
    </source>
</evidence>
<evidence type="ECO:0000259" key="5">
    <source>
        <dbReference type="PROSITE" id="PS50931"/>
    </source>
</evidence>
<dbReference type="PANTHER" id="PTHR30427">
    <property type="entry name" value="TRANSCRIPTIONAL ACTIVATOR PROTEIN LYSR"/>
    <property type="match status" value="1"/>
</dbReference>
<reference evidence="6 7" key="1">
    <citation type="submission" date="2017-03" db="EMBL/GenBank/DDBJ databases">
        <authorList>
            <person name="Afonso C.L."/>
            <person name="Miller P.J."/>
            <person name="Scott M.A."/>
            <person name="Spackman E."/>
            <person name="Goraichik I."/>
            <person name="Dimitrov K.M."/>
            <person name="Suarez D.L."/>
            <person name="Swayne D.E."/>
        </authorList>
    </citation>
    <scope>NUCLEOTIDE SEQUENCE [LARGE SCALE GENOMIC DNA]</scope>
    <source>
        <strain evidence="6 7">CECT 8110</strain>
    </source>
</reference>
<evidence type="ECO:0000256" key="4">
    <source>
        <dbReference type="ARBA" id="ARBA00023163"/>
    </source>
</evidence>
<dbReference type="Gene3D" id="3.40.190.290">
    <property type="match status" value="1"/>
</dbReference>
<dbReference type="Pfam" id="PF03466">
    <property type="entry name" value="LysR_substrate"/>
    <property type="match status" value="1"/>
</dbReference>
<keyword evidence="3" id="KW-0238">DNA-binding</keyword>
<dbReference type="InterPro" id="IPR036390">
    <property type="entry name" value="WH_DNA-bd_sf"/>
</dbReference>
<dbReference type="InterPro" id="IPR005119">
    <property type="entry name" value="LysR_subst-bd"/>
</dbReference>
<evidence type="ECO:0000256" key="2">
    <source>
        <dbReference type="ARBA" id="ARBA00023015"/>
    </source>
</evidence>
<sequence>MPDMRITHRQIEAFRALMVSGSMTEAAQYLSVTQPAVSKIISQLESELGFSLFERRQGKLSPTDDGYILYAEVEQSFAGLERIKRAAKRIHDRTAGSLRLAVLPTFATGFIVHVARRLYQTVGGLQLSIQAYNSEEAVELVASGLCELGFAMTPVDARRVHVGPVMSVPSFCILPPGHRLQDRHEISVGDLAGETFIATAEGTSSRLRTDALFASMNISRRIQTEARWSLTISEFVQAGLGCSIVDGFTAASFADRGGLVRPLREKLDFTFVCITPRVASKSGTIRLFDEAFEIEFAAFQERLKALQHTP</sequence>
<dbReference type="Proteomes" id="UP000193207">
    <property type="component" value="Unassembled WGS sequence"/>
</dbReference>
<dbReference type="Gene3D" id="1.10.10.10">
    <property type="entry name" value="Winged helix-like DNA-binding domain superfamily/Winged helix DNA-binding domain"/>
    <property type="match status" value="1"/>
</dbReference>
<dbReference type="EMBL" id="FWFU01000003">
    <property type="protein sequence ID" value="SLN52206.1"/>
    <property type="molecule type" value="Genomic_DNA"/>
</dbReference>
<dbReference type="PRINTS" id="PR00039">
    <property type="entry name" value="HTHLYSR"/>
</dbReference>
<name>A0A1X6ZIT5_9RHOB</name>
<accession>A0A1X6ZIT5</accession>
<evidence type="ECO:0000256" key="1">
    <source>
        <dbReference type="ARBA" id="ARBA00009437"/>
    </source>
</evidence>